<evidence type="ECO:0000256" key="3">
    <source>
        <dbReference type="RuleBase" id="RU000363"/>
    </source>
</evidence>
<dbReference type="PRINTS" id="PR00080">
    <property type="entry name" value="SDRFAMILY"/>
</dbReference>
<dbReference type="CDD" id="cd05233">
    <property type="entry name" value="SDR_c"/>
    <property type="match status" value="1"/>
</dbReference>
<name>A0A6S7DL22_9BURK</name>
<gene>
    <name evidence="4" type="ORF">LMG1861_03717</name>
</gene>
<dbReference type="SUPFAM" id="SSF51735">
    <property type="entry name" value="NAD(P)-binding Rossmann-fold domains"/>
    <property type="match status" value="1"/>
</dbReference>
<dbReference type="Proteomes" id="UP000494105">
    <property type="component" value="Unassembled WGS sequence"/>
</dbReference>
<proteinExistence type="inferred from homology"/>
<dbReference type="PANTHER" id="PTHR42760:SF133">
    <property type="entry name" value="3-OXOACYL-[ACYL-CARRIER-PROTEIN] REDUCTASE"/>
    <property type="match status" value="1"/>
</dbReference>
<evidence type="ECO:0008006" key="6">
    <source>
        <dbReference type="Google" id="ProtNLM"/>
    </source>
</evidence>
<evidence type="ECO:0000313" key="4">
    <source>
        <dbReference type="EMBL" id="CAB3889334.1"/>
    </source>
</evidence>
<accession>A0A6S7DL22</accession>
<dbReference type="GO" id="GO:0016616">
    <property type="term" value="F:oxidoreductase activity, acting on the CH-OH group of donors, NAD or NADP as acceptor"/>
    <property type="evidence" value="ECO:0007669"/>
    <property type="project" value="TreeGrafter"/>
</dbReference>
<evidence type="ECO:0000256" key="1">
    <source>
        <dbReference type="ARBA" id="ARBA00006484"/>
    </source>
</evidence>
<comment type="similarity">
    <text evidence="1 3">Belongs to the short-chain dehydrogenases/reductases (SDR) family.</text>
</comment>
<evidence type="ECO:0000256" key="2">
    <source>
        <dbReference type="ARBA" id="ARBA00023002"/>
    </source>
</evidence>
<dbReference type="RefSeq" id="WP_175129150.1">
    <property type="nucleotide sequence ID" value="NZ_CADILD010000002.1"/>
</dbReference>
<keyword evidence="2" id="KW-0560">Oxidoreductase</keyword>
<dbReference type="Pfam" id="PF00106">
    <property type="entry name" value="adh_short"/>
    <property type="match status" value="1"/>
</dbReference>
<organism evidence="4 5">
    <name type="scientific">Achromobacter piechaudii</name>
    <dbReference type="NCBI Taxonomy" id="72556"/>
    <lineage>
        <taxon>Bacteria</taxon>
        <taxon>Pseudomonadati</taxon>
        <taxon>Pseudomonadota</taxon>
        <taxon>Betaproteobacteria</taxon>
        <taxon>Burkholderiales</taxon>
        <taxon>Alcaligenaceae</taxon>
        <taxon>Achromobacter</taxon>
    </lineage>
</organism>
<sequence length="437" mass="44992">MDTVLLTGAASGIGRATAWRLARLGRRCVLVDRNAEALEVLLGQLRGAGGEVAGTSVANASVANASTGNTAVAGTPATKTPAAAAPTASAIDHLAFVADLTDPDQINALATDMPPLDAIINNAGMTDASNLPVIEQTDRDWQRLLDLNLHAPARLLRAMRERLTRHARIVNVASGAGLHAIPLRGAYSPSKAGLIAQTQALARAHPDLRVSVLCPGFVQTELVDALIASGRLDPVRAVAKIPLGRLAAPEELACALAFLSSQDAAPLSGGRLSVDGGSSRFGGSQAYAPQTIAPMPCDTPLSLTVHGHWPAVADASVDADPQDGYPAILDASVLDSPPGGRLAATLAAARRHGRASAPGSLTLLLPRAAQGDWEHAGDDAAARMLIATLACEWGPRARRINAVEVASATPDPALSPLLRFIAGAQAQYLTGQTLCTR</sequence>
<dbReference type="PANTHER" id="PTHR42760">
    <property type="entry name" value="SHORT-CHAIN DEHYDROGENASES/REDUCTASES FAMILY MEMBER"/>
    <property type="match status" value="1"/>
</dbReference>
<dbReference type="InterPro" id="IPR036291">
    <property type="entry name" value="NAD(P)-bd_dom_sf"/>
</dbReference>
<reference evidence="4 5" key="1">
    <citation type="submission" date="2020-04" db="EMBL/GenBank/DDBJ databases">
        <authorList>
            <person name="De Canck E."/>
        </authorList>
    </citation>
    <scope>NUCLEOTIDE SEQUENCE [LARGE SCALE GENOMIC DNA]</scope>
    <source>
        <strain evidence="4 5">LMG 1861</strain>
    </source>
</reference>
<dbReference type="PRINTS" id="PR00081">
    <property type="entry name" value="GDHRDH"/>
</dbReference>
<dbReference type="AlphaFoldDB" id="A0A6S7DL22"/>
<dbReference type="Pfam" id="PF13561">
    <property type="entry name" value="adh_short_C2"/>
    <property type="match status" value="1"/>
</dbReference>
<dbReference type="EMBL" id="CADILD010000002">
    <property type="protein sequence ID" value="CAB3889334.1"/>
    <property type="molecule type" value="Genomic_DNA"/>
</dbReference>
<evidence type="ECO:0000313" key="5">
    <source>
        <dbReference type="Proteomes" id="UP000494105"/>
    </source>
</evidence>
<protein>
    <recommendedName>
        <fullName evidence="6">3-oxoacyl-[acyl-carrier-protein] reductase FabG</fullName>
    </recommendedName>
</protein>
<dbReference type="Gene3D" id="3.40.50.720">
    <property type="entry name" value="NAD(P)-binding Rossmann-like Domain"/>
    <property type="match status" value="2"/>
</dbReference>
<dbReference type="InterPro" id="IPR002347">
    <property type="entry name" value="SDR_fam"/>
</dbReference>